<organism evidence="1 2">
    <name type="scientific">Boletus edulis BED1</name>
    <dbReference type="NCBI Taxonomy" id="1328754"/>
    <lineage>
        <taxon>Eukaryota</taxon>
        <taxon>Fungi</taxon>
        <taxon>Dikarya</taxon>
        <taxon>Basidiomycota</taxon>
        <taxon>Agaricomycotina</taxon>
        <taxon>Agaricomycetes</taxon>
        <taxon>Agaricomycetidae</taxon>
        <taxon>Boletales</taxon>
        <taxon>Boletineae</taxon>
        <taxon>Boletaceae</taxon>
        <taxon>Boletoideae</taxon>
        <taxon>Boletus</taxon>
    </lineage>
</organism>
<sequence length="59" mass="6928">VPPPLVHFHRFFFDHGLQWCITALGSDEIDYRYTLIQTLVGYRAFKEGRQRTLRTSSVS</sequence>
<accession>A0AAD4C8R1</accession>
<dbReference type="Proteomes" id="UP001194468">
    <property type="component" value="Unassembled WGS sequence"/>
</dbReference>
<reference evidence="1" key="1">
    <citation type="submission" date="2019-10" db="EMBL/GenBank/DDBJ databases">
        <authorList>
            <consortium name="DOE Joint Genome Institute"/>
            <person name="Kuo A."/>
            <person name="Miyauchi S."/>
            <person name="Kiss E."/>
            <person name="Drula E."/>
            <person name="Kohler A."/>
            <person name="Sanchez-Garcia M."/>
            <person name="Andreopoulos B."/>
            <person name="Barry K.W."/>
            <person name="Bonito G."/>
            <person name="Buee M."/>
            <person name="Carver A."/>
            <person name="Chen C."/>
            <person name="Cichocki N."/>
            <person name="Clum A."/>
            <person name="Culley D."/>
            <person name="Crous P.W."/>
            <person name="Fauchery L."/>
            <person name="Girlanda M."/>
            <person name="Hayes R."/>
            <person name="Keri Z."/>
            <person name="LaButti K."/>
            <person name="Lipzen A."/>
            <person name="Lombard V."/>
            <person name="Magnuson J."/>
            <person name="Maillard F."/>
            <person name="Morin E."/>
            <person name="Murat C."/>
            <person name="Nolan M."/>
            <person name="Ohm R."/>
            <person name="Pangilinan J."/>
            <person name="Pereira M."/>
            <person name="Perotto S."/>
            <person name="Peter M."/>
            <person name="Riley R."/>
            <person name="Sitrit Y."/>
            <person name="Stielow B."/>
            <person name="Szollosi G."/>
            <person name="Zifcakova L."/>
            <person name="Stursova M."/>
            <person name="Spatafora J.W."/>
            <person name="Tedersoo L."/>
            <person name="Vaario L.-M."/>
            <person name="Yamada A."/>
            <person name="Yan M."/>
            <person name="Wang P."/>
            <person name="Xu J."/>
            <person name="Bruns T."/>
            <person name="Baldrian P."/>
            <person name="Vilgalys R."/>
            <person name="Henrissat B."/>
            <person name="Grigoriev I.V."/>
            <person name="Hibbett D."/>
            <person name="Nagy L.G."/>
            <person name="Martin F.M."/>
        </authorList>
    </citation>
    <scope>NUCLEOTIDE SEQUENCE</scope>
    <source>
        <strain evidence="1">BED1</strain>
    </source>
</reference>
<comment type="caution">
    <text evidence="1">The sequence shown here is derived from an EMBL/GenBank/DDBJ whole genome shotgun (WGS) entry which is preliminary data.</text>
</comment>
<proteinExistence type="predicted"/>
<dbReference type="EMBL" id="WHUW01000001">
    <property type="protein sequence ID" value="KAF8452426.1"/>
    <property type="molecule type" value="Genomic_DNA"/>
</dbReference>
<evidence type="ECO:0000313" key="1">
    <source>
        <dbReference type="EMBL" id="KAF8452426.1"/>
    </source>
</evidence>
<reference evidence="1" key="2">
    <citation type="journal article" date="2020" name="Nat. Commun.">
        <title>Large-scale genome sequencing of mycorrhizal fungi provides insights into the early evolution of symbiotic traits.</title>
        <authorList>
            <person name="Miyauchi S."/>
            <person name="Kiss E."/>
            <person name="Kuo A."/>
            <person name="Drula E."/>
            <person name="Kohler A."/>
            <person name="Sanchez-Garcia M."/>
            <person name="Morin E."/>
            <person name="Andreopoulos B."/>
            <person name="Barry K.W."/>
            <person name="Bonito G."/>
            <person name="Buee M."/>
            <person name="Carver A."/>
            <person name="Chen C."/>
            <person name="Cichocki N."/>
            <person name="Clum A."/>
            <person name="Culley D."/>
            <person name="Crous P.W."/>
            <person name="Fauchery L."/>
            <person name="Girlanda M."/>
            <person name="Hayes R.D."/>
            <person name="Keri Z."/>
            <person name="LaButti K."/>
            <person name="Lipzen A."/>
            <person name="Lombard V."/>
            <person name="Magnuson J."/>
            <person name="Maillard F."/>
            <person name="Murat C."/>
            <person name="Nolan M."/>
            <person name="Ohm R.A."/>
            <person name="Pangilinan J."/>
            <person name="Pereira M.F."/>
            <person name="Perotto S."/>
            <person name="Peter M."/>
            <person name="Pfister S."/>
            <person name="Riley R."/>
            <person name="Sitrit Y."/>
            <person name="Stielow J.B."/>
            <person name="Szollosi G."/>
            <person name="Zifcakova L."/>
            <person name="Stursova M."/>
            <person name="Spatafora J.W."/>
            <person name="Tedersoo L."/>
            <person name="Vaario L.M."/>
            <person name="Yamada A."/>
            <person name="Yan M."/>
            <person name="Wang P."/>
            <person name="Xu J."/>
            <person name="Bruns T."/>
            <person name="Baldrian P."/>
            <person name="Vilgalys R."/>
            <person name="Dunand C."/>
            <person name="Henrissat B."/>
            <person name="Grigoriev I.V."/>
            <person name="Hibbett D."/>
            <person name="Nagy L.G."/>
            <person name="Martin F.M."/>
        </authorList>
    </citation>
    <scope>NUCLEOTIDE SEQUENCE</scope>
    <source>
        <strain evidence="1">BED1</strain>
    </source>
</reference>
<evidence type="ECO:0000313" key="2">
    <source>
        <dbReference type="Proteomes" id="UP001194468"/>
    </source>
</evidence>
<keyword evidence="2" id="KW-1185">Reference proteome</keyword>
<dbReference type="AlphaFoldDB" id="A0AAD4C8R1"/>
<gene>
    <name evidence="1" type="ORF">L210DRAFT_852163</name>
</gene>
<protein>
    <submittedName>
        <fullName evidence="1">Uncharacterized protein</fullName>
    </submittedName>
</protein>
<feature type="non-terminal residue" evidence="1">
    <location>
        <position position="1"/>
    </location>
</feature>
<name>A0AAD4C8R1_BOLED</name>